<sequence>MNNRIRSTKICAAIAAGAVLLGGAGASDIASASAPAQAVEVSAASDETEAMVIKNLMTFYKPALKGQFPDFHAFTIGRTTHQDVVDAIGEPPQQRVDADGWDVYHAEMGHPGYALNYKLNKLREMRYFGTNVERQTNIGGITLHMLYKYWSSPDSGAIIKNGKLMQRKITYVRGDYKMEFIFNNLQGYNLDHINLTAN</sequence>
<feature type="signal peptide" evidence="1">
    <location>
        <begin position="1"/>
        <end position="26"/>
    </location>
</feature>
<evidence type="ECO:0000313" key="2">
    <source>
        <dbReference type="EMBL" id="MDG0811224.1"/>
    </source>
</evidence>
<keyword evidence="1" id="KW-0732">Signal</keyword>
<dbReference type="Pfam" id="PF14172">
    <property type="entry name" value="DUF4309"/>
    <property type="match status" value="1"/>
</dbReference>
<gene>
    <name evidence="2" type="ORF">OMP40_19030</name>
</gene>
<dbReference type="AlphaFoldDB" id="A0A9X4L0I7"/>
<dbReference type="InterPro" id="IPR025453">
    <property type="entry name" value="DUF4309"/>
</dbReference>
<evidence type="ECO:0000256" key="1">
    <source>
        <dbReference type="SAM" id="SignalP"/>
    </source>
</evidence>
<dbReference type="RefSeq" id="WP_277533714.1">
    <property type="nucleotide sequence ID" value="NZ_JAPDIA010000007.1"/>
</dbReference>
<protein>
    <submittedName>
        <fullName evidence="2">DUF4309 domain-containing protein</fullName>
    </submittedName>
</protein>
<evidence type="ECO:0000313" key="3">
    <source>
        <dbReference type="Proteomes" id="UP001153404"/>
    </source>
</evidence>
<organism evidence="2 3">
    <name type="scientific">Cohnella rhizosphaerae</name>
    <dbReference type="NCBI Taxonomy" id="1457232"/>
    <lineage>
        <taxon>Bacteria</taxon>
        <taxon>Bacillati</taxon>
        <taxon>Bacillota</taxon>
        <taxon>Bacilli</taxon>
        <taxon>Bacillales</taxon>
        <taxon>Paenibacillaceae</taxon>
        <taxon>Cohnella</taxon>
    </lineage>
</organism>
<proteinExistence type="predicted"/>
<reference evidence="2" key="1">
    <citation type="submission" date="2022-10" db="EMBL/GenBank/DDBJ databases">
        <title>Comparative genomic analysis of Cohnella hashimotonis sp. nov., isolated from the International Space Station.</title>
        <authorList>
            <person name="Simpson A."/>
            <person name="Venkateswaran K."/>
        </authorList>
    </citation>
    <scope>NUCLEOTIDE SEQUENCE</scope>
    <source>
        <strain evidence="2">DSM 28161</strain>
    </source>
</reference>
<accession>A0A9X4L0I7</accession>
<comment type="caution">
    <text evidence="2">The sequence shown here is derived from an EMBL/GenBank/DDBJ whole genome shotgun (WGS) entry which is preliminary data.</text>
</comment>
<dbReference type="EMBL" id="JAPDIA010000007">
    <property type="protein sequence ID" value="MDG0811224.1"/>
    <property type="molecule type" value="Genomic_DNA"/>
</dbReference>
<name>A0A9X4L0I7_9BACL</name>
<keyword evidence="3" id="KW-1185">Reference proteome</keyword>
<feature type="chain" id="PRO_5040951978" evidence="1">
    <location>
        <begin position="27"/>
        <end position="198"/>
    </location>
</feature>
<dbReference type="Proteomes" id="UP001153404">
    <property type="component" value="Unassembled WGS sequence"/>
</dbReference>